<dbReference type="AlphaFoldDB" id="A0A1H7H7Y1"/>
<proteinExistence type="predicted"/>
<keyword evidence="3" id="KW-1185">Reference proteome</keyword>
<dbReference type="RefSeq" id="WP_090826688.1">
    <property type="nucleotide sequence ID" value="NZ_FOBH01000001.1"/>
</dbReference>
<evidence type="ECO:0000256" key="1">
    <source>
        <dbReference type="SAM" id="MobiDB-lite"/>
    </source>
</evidence>
<gene>
    <name evidence="2" type="ORF">SAMN05216387_101497</name>
</gene>
<reference evidence="2 3" key="1">
    <citation type="submission" date="2016-10" db="EMBL/GenBank/DDBJ databases">
        <authorList>
            <person name="de Groot N.N."/>
        </authorList>
    </citation>
    <scope>NUCLEOTIDE SEQUENCE [LARGE SCALE GENOMIC DNA]</scope>
    <source>
        <strain evidence="2 3">Nv1</strain>
    </source>
</reference>
<dbReference type="Proteomes" id="UP000198620">
    <property type="component" value="Unassembled WGS sequence"/>
</dbReference>
<dbReference type="EMBL" id="FOBH01000001">
    <property type="protein sequence ID" value="SEK46516.1"/>
    <property type="molecule type" value="Genomic_DNA"/>
</dbReference>
<organism evidence="2 3">
    <name type="scientific">Nitrosovibrio tenuis</name>
    <dbReference type="NCBI Taxonomy" id="1233"/>
    <lineage>
        <taxon>Bacteria</taxon>
        <taxon>Pseudomonadati</taxon>
        <taxon>Pseudomonadota</taxon>
        <taxon>Betaproteobacteria</taxon>
        <taxon>Nitrosomonadales</taxon>
        <taxon>Nitrosomonadaceae</taxon>
        <taxon>Nitrosovibrio</taxon>
    </lineage>
</organism>
<evidence type="ECO:0000313" key="3">
    <source>
        <dbReference type="Proteomes" id="UP000198620"/>
    </source>
</evidence>
<protein>
    <submittedName>
        <fullName evidence="2">Uncharacterized protein</fullName>
    </submittedName>
</protein>
<evidence type="ECO:0000313" key="2">
    <source>
        <dbReference type="EMBL" id="SEK46516.1"/>
    </source>
</evidence>
<dbReference type="OrthoDB" id="8562828at2"/>
<feature type="region of interest" description="Disordered" evidence="1">
    <location>
        <begin position="20"/>
        <end position="51"/>
    </location>
</feature>
<name>A0A1H7H7Y1_9PROT</name>
<sequence>MENEIELLNDSDIQEKLEDEGMVGEEEVEGIEEVEEVEEVEGIEEEEPEEEERIYRKAIKTVESHERKLNLLYSGAGMYWLGMSIGWKAFRVVHTRRSSSTIRVRGVTRHLLTFPHCSY</sequence>
<accession>A0A1H7H7Y1</accession>